<protein>
    <submittedName>
        <fullName evidence="1">Uncharacterized protein</fullName>
    </submittedName>
</protein>
<evidence type="ECO:0000313" key="1">
    <source>
        <dbReference type="EMBL" id="CAD6184846.1"/>
    </source>
</evidence>
<dbReference type="EMBL" id="CAJGYM010000001">
    <property type="protein sequence ID" value="CAD6184846.1"/>
    <property type="molecule type" value="Genomic_DNA"/>
</dbReference>
<reference evidence="1" key="1">
    <citation type="submission" date="2020-10" db="EMBL/GenBank/DDBJ databases">
        <authorList>
            <person name="Kikuchi T."/>
        </authorList>
    </citation>
    <scope>NUCLEOTIDE SEQUENCE</scope>
    <source>
        <strain evidence="1">NKZ352</strain>
    </source>
</reference>
<organism evidence="1 2">
    <name type="scientific">Caenorhabditis auriculariae</name>
    <dbReference type="NCBI Taxonomy" id="2777116"/>
    <lineage>
        <taxon>Eukaryota</taxon>
        <taxon>Metazoa</taxon>
        <taxon>Ecdysozoa</taxon>
        <taxon>Nematoda</taxon>
        <taxon>Chromadorea</taxon>
        <taxon>Rhabditida</taxon>
        <taxon>Rhabditina</taxon>
        <taxon>Rhabditomorpha</taxon>
        <taxon>Rhabditoidea</taxon>
        <taxon>Rhabditidae</taxon>
        <taxon>Peloderinae</taxon>
        <taxon>Caenorhabditis</taxon>
    </lineage>
</organism>
<keyword evidence="2" id="KW-1185">Reference proteome</keyword>
<proteinExistence type="predicted"/>
<dbReference type="AlphaFoldDB" id="A0A8S1GNR7"/>
<accession>A0A8S1GNR7</accession>
<dbReference type="Proteomes" id="UP000835052">
    <property type="component" value="Unassembled WGS sequence"/>
</dbReference>
<evidence type="ECO:0000313" key="2">
    <source>
        <dbReference type="Proteomes" id="UP000835052"/>
    </source>
</evidence>
<name>A0A8S1GNR7_9PELO</name>
<gene>
    <name evidence="1" type="ORF">CAUJ_LOCUS765</name>
</gene>
<sequence>MCFSHSAERKLPYFSYPARAIGRFIAESRICGQPEPARPANEKRLERPTRIAPPIGRLTTLGTLAACRGPKLALKCELPVKENNSVRYQVVLILGEHDMMLRGNPRIPLRVGCSRHVCVQHSN</sequence>
<comment type="caution">
    <text evidence="1">The sequence shown here is derived from an EMBL/GenBank/DDBJ whole genome shotgun (WGS) entry which is preliminary data.</text>
</comment>